<evidence type="ECO:0000313" key="1">
    <source>
        <dbReference type="Proteomes" id="UP000887579"/>
    </source>
</evidence>
<name>A0AC34FMN3_9BILA</name>
<sequence length="156" mass="16958">MILEDQNTFANLTGAPTGGNNPNSTASENPVPQQPTISSVPQISPNVLSALRNHTSNEEIKAFIRMLPNFESVFPDALSMHIMRRSGITSPSEASARCLGIATQKFISDILNDALVLTELREEARNGGANRGTFVLTQDVIKEVLSHRGIFIDAFH</sequence>
<proteinExistence type="predicted"/>
<organism evidence="1 2">
    <name type="scientific">Panagrolaimus sp. ES5</name>
    <dbReference type="NCBI Taxonomy" id="591445"/>
    <lineage>
        <taxon>Eukaryota</taxon>
        <taxon>Metazoa</taxon>
        <taxon>Ecdysozoa</taxon>
        <taxon>Nematoda</taxon>
        <taxon>Chromadorea</taxon>
        <taxon>Rhabditida</taxon>
        <taxon>Tylenchina</taxon>
        <taxon>Panagrolaimomorpha</taxon>
        <taxon>Panagrolaimoidea</taxon>
        <taxon>Panagrolaimidae</taxon>
        <taxon>Panagrolaimus</taxon>
    </lineage>
</organism>
<protein>
    <submittedName>
        <fullName evidence="2">Transcription initiation factor TFIID subunit 10</fullName>
    </submittedName>
</protein>
<dbReference type="WBParaSite" id="ES5_v2.g18679.t1">
    <property type="protein sequence ID" value="ES5_v2.g18679.t1"/>
    <property type="gene ID" value="ES5_v2.g18679"/>
</dbReference>
<dbReference type="Proteomes" id="UP000887579">
    <property type="component" value="Unplaced"/>
</dbReference>
<accession>A0AC34FMN3</accession>
<evidence type="ECO:0000313" key="2">
    <source>
        <dbReference type="WBParaSite" id="ES5_v2.g18679.t1"/>
    </source>
</evidence>
<reference evidence="2" key="1">
    <citation type="submission" date="2022-11" db="UniProtKB">
        <authorList>
            <consortium name="WormBaseParasite"/>
        </authorList>
    </citation>
    <scope>IDENTIFICATION</scope>
</reference>